<feature type="domain" description="FIST C-domain" evidence="2">
    <location>
        <begin position="219"/>
        <end position="358"/>
    </location>
</feature>
<evidence type="ECO:0000259" key="1">
    <source>
        <dbReference type="SMART" id="SM00897"/>
    </source>
</evidence>
<organism evidence="3 4">
    <name type="scientific">Reichenbachiella carrageenanivorans</name>
    <dbReference type="NCBI Taxonomy" id="2979869"/>
    <lineage>
        <taxon>Bacteria</taxon>
        <taxon>Pseudomonadati</taxon>
        <taxon>Bacteroidota</taxon>
        <taxon>Cytophagia</taxon>
        <taxon>Cytophagales</taxon>
        <taxon>Reichenbachiellaceae</taxon>
        <taxon>Reichenbachiella</taxon>
    </lineage>
</organism>
<gene>
    <name evidence="3" type="ORF">N7E81_15355</name>
</gene>
<evidence type="ECO:0000313" key="3">
    <source>
        <dbReference type="EMBL" id="UXX78736.1"/>
    </source>
</evidence>
<dbReference type="Proteomes" id="UP001062165">
    <property type="component" value="Chromosome"/>
</dbReference>
<dbReference type="RefSeq" id="WP_263050481.1">
    <property type="nucleotide sequence ID" value="NZ_CP106735.1"/>
</dbReference>
<dbReference type="PANTHER" id="PTHR40252">
    <property type="entry name" value="BLR0328 PROTEIN"/>
    <property type="match status" value="1"/>
</dbReference>
<evidence type="ECO:0000259" key="2">
    <source>
        <dbReference type="SMART" id="SM01204"/>
    </source>
</evidence>
<proteinExistence type="predicted"/>
<dbReference type="InterPro" id="IPR013702">
    <property type="entry name" value="FIST_domain_N"/>
</dbReference>
<sequence length="380" mass="41994">MLVEQRKWSKNENWKILSNHQLGDRANLVFVFGSTTLVQDQKRFDEIRTLYPKAEIVVSSGSGEILAGKVEQHTLNVTAIHFEKTQIKTLEINLADVKDSFDAGAHISAQIEKDNLSNLLIFSDGKEINGSHLLTGLQFNLSESVPITGGLAGSYDPFAATYTGLNTIGKTGKVIGIGFYGSHIQIGYASQSGWTPFGPERFITKSTNNILFELNEEPILDFYKKYLEGLFVNIEEAIRMFPLGIKAENGNERIMRSFLSYNPENGGAQFAGEMPEGIKVRMMRSNINSLLDSAEEAAKNSVIPFKSSPPDLALCVSCSGRQFILQDWIDQEVEAIVLGLGSPIPVTGFYSYGEIAPQAKNQKSELHNHTMTITTFKELA</sequence>
<evidence type="ECO:0000313" key="4">
    <source>
        <dbReference type="Proteomes" id="UP001062165"/>
    </source>
</evidence>
<protein>
    <submittedName>
        <fullName evidence="3">FIST C-terminal domain-containing protein</fullName>
    </submittedName>
</protein>
<dbReference type="EMBL" id="CP106735">
    <property type="protein sequence ID" value="UXX78736.1"/>
    <property type="molecule type" value="Genomic_DNA"/>
</dbReference>
<keyword evidence="4" id="KW-1185">Reference proteome</keyword>
<dbReference type="Pfam" id="PF10442">
    <property type="entry name" value="FIST_C"/>
    <property type="match status" value="1"/>
</dbReference>
<name>A0ABY6CXU4_9BACT</name>
<dbReference type="Pfam" id="PF08495">
    <property type="entry name" value="FIST"/>
    <property type="match status" value="1"/>
</dbReference>
<dbReference type="SMART" id="SM00897">
    <property type="entry name" value="FIST"/>
    <property type="match status" value="1"/>
</dbReference>
<dbReference type="PANTHER" id="PTHR40252:SF2">
    <property type="entry name" value="BLR0328 PROTEIN"/>
    <property type="match status" value="1"/>
</dbReference>
<accession>A0ABY6CXU4</accession>
<dbReference type="SMART" id="SM01204">
    <property type="entry name" value="FIST_C"/>
    <property type="match status" value="1"/>
</dbReference>
<reference evidence="3" key="1">
    <citation type="submission" date="2022-10" db="EMBL/GenBank/DDBJ databases">
        <title>Comparative genomics and taxonomic characterization of three novel marine species of genus Reichenbachiella exhibiting antioxidant and polysaccharide degradation activities.</title>
        <authorList>
            <person name="Muhammad N."/>
            <person name="Lee Y.-J."/>
            <person name="Ko J."/>
            <person name="Kim S.-G."/>
        </authorList>
    </citation>
    <scope>NUCLEOTIDE SEQUENCE</scope>
    <source>
        <strain evidence="3">Wsw4-B4</strain>
    </source>
</reference>
<dbReference type="InterPro" id="IPR019494">
    <property type="entry name" value="FIST_C"/>
</dbReference>
<feature type="domain" description="FIST" evidence="1">
    <location>
        <begin position="25"/>
        <end position="218"/>
    </location>
</feature>